<dbReference type="Proteomes" id="UP000325577">
    <property type="component" value="Linkage Group LG10"/>
</dbReference>
<evidence type="ECO:0000256" key="6">
    <source>
        <dbReference type="SAM" id="MobiDB-lite"/>
    </source>
</evidence>
<feature type="region of interest" description="Disordered" evidence="6">
    <location>
        <begin position="307"/>
        <end position="361"/>
    </location>
</feature>
<feature type="compositionally biased region" description="Polar residues" evidence="6">
    <location>
        <begin position="316"/>
        <end position="328"/>
    </location>
</feature>
<reference evidence="9 10" key="1">
    <citation type="submission" date="2019-09" db="EMBL/GenBank/DDBJ databases">
        <title>A chromosome-level genome assembly of the Chinese tupelo Nyssa sinensis.</title>
        <authorList>
            <person name="Yang X."/>
            <person name="Kang M."/>
            <person name="Yang Y."/>
            <person name="Xiong H."/>
            <person name="Wang M."/>
            <person name="Zhang Z."/>
            <person name="Wang Z."/>
            <person name="Wu H."/>
            <person name="Ma T."/>
            <person name="Liu J."/>
            <person name="Xi Z."/>
        </authorList>
    </citation>
    <scope>NUCLEOTIDE SEQUENCE [LARGE SCALE GENOMIC DNA]</scope>
    <source>
        <strain evidence="9">J267</strain>
        <tissue evidence="9">Leaf</tissue>
    </source>
</reference>
<name>A0A5J5BSW5_9ASTE</name>
<dbReference type="InterPro" id="IPR048258">
    <property type="entry name" value="Cyclins_cyclin-box"/>
</dbReference>
<dbReference type="SMART" id="SM00385">
    <property type="entry name" value="CYCLIN"/>
    <property type="match status" value="1"/>
</dbReference>
<protein>
    <submittedName>
        <fullName evidence="9">Uncharacterized protein</fullName>
    </submittedName>
</protein>
<dbReference type="Gene3D" id="1.10.472.10">
    <property type="entry name" value="Cyclin-like"/>
    <property type="match status" value="2"/>
</dbReference>
<sequence>MFRSADHSSATSLYCDEDAGDVFSSDADAWISPVSSSSALSPPCDESIINRLIDSEPRHMPHPDYLRRCRDRSIDLTARQDSITWILKVQAYYQFRPVTAFLSVNYFDRFLSFHSLSQEKGWPFQLLSVACLSLAAKMEEPHVPLLLDLQVLEPSFVFEPKTVLRMELLVMAILDWRLRSVTPFDYLDFFMSKLPSSGSKPDLFGRVFYTSSDLIVNATRVIDFLAFPPSIVAAAAVLSAAGESFDFLTAANWLPEPICEKVNKEMVKSCHQLMEEYLIDTCLSLDNQERMEPSSSPIGVLDAAECVSRDTRSENPTDVSSSISNLVSRTGEAEPPKKRLRSSASDIQKKTTVDKTITTRF</sequence>
<dbReference type="GO" id="GO:0051301">
    <property type="term" value="P:cell division"/>
    <property type="evidence" value="ECO:0007669"/>
    <property type="project" value="UniProtKB-KW"/>
</dbReference>
<dbReference type="InterPro" id="IPR036915">
    <property type="entry name" value="Cyclin-like_sf"/>
</dbReference>
<dbReference type="InterPro" id="IPR039361">
    <property type="entry name" value="Cyclin"/>
</dbReference>
<feature type="domain" description="Cyclin C-terminal" evidence="8">
    <location>
        <begin position="181"/>
        <end position="309"/>
    </location>
</feature>
<dbReference type="CDD" id="cd20543">
    <property type="entry name" value="CYCLIN_AtCycD-like_rpt1"/>
    <property type="match status" value="1"/>
</dbReference>
<dbReference type="PANTHER" id="PTHR10177">
    <property type="entry name" value="CYCLINS"/>
    <property type="match status" value="1"/>
</dbReference>
<dbReference type="CDD" id="cd20544">
    <property type="entry name" value="CYCLIN_AtCycD-like_rpt2"/>
    <property type="match status" value="1"/>
</dbReference>
<keyword evidence="3 5" id="KW-0195">Cyclin</keyword>
<evidence type="ECO:0000259" key="8">
    <source>
        <dbReference type="SMART" id="SM01332"/>
    </source>
</evidence>
<dbReference type="FunFam" id="1.10.472.10:FF:000040">
    <property type="entry name" value="D6-type cyclin"/>
    <property type="match status" value="1"/>
</dbReference>
<comment type="similarity">
    <text evidence="1">Belongs to the cyclin family. Cyclin D subfamily.</text>
</comment>
<evidence type="ECO:0000256" key="1">
    <source>
        <dbReference type="ARBA" id="ARBA00009065"/>
    </source>
</evidence>
<dbReference type="OrthoDB" id="5590282at2759"/>
<dbReference type="InterPro" id="IPR006671">
    <property type="entry name" value="Cyclin_N"/>
</dbReference>
<dbReference type="InterPro" id="IPR013763">
    <property type="entry name" value="Cyclin-like_dom"/>
</dbReference>
<organism evidence="9 10">
    <name type="scientific">Nyssa sinensis</name>
    <dbReference type="NCBI Taxonomy" id="561372"/>
    <lineage>
        <taxon>Eukaryota</taxon>
        <taxon>Viridiplantae</taxon>
        <taxon>Streptophyta</taxon>
        <taxon>Embryophyta</taxon>
        <taxon>Tracheophyta</taxon>
        <taxon>Spermatophyta</taxon>
        <taxon>Magnoliopsida</taxon>
        <taxon>eudicotyledons</taxon>
        <taxon>Gunneridae</taxon>
        <taxon>Pentapetalae</taxon>
        <taxon>asterids</taxon>
        <taxon>Cornales</taxon>
        <taxon>Nyssaceae</taxon>
        <taxon>Nyssa</taxon>
    </lineage>
</organism>
<feature type="domain" description="Cyclin-like" evidence="7">
    <location>
        <begin position="84"/>
        <end position="172"/>
    </location>
</feature>
<dbReference type="PROSITE" id="PS00292">
    <property type="entry name" value="CYCLINS"/>
    <property type="match status" value="1"/>
</dbReference>
<evidence type="ECO:0000256" key="5">
    <source>
        <dbReference type="RuleBase" id="RU000383"/>
    </source>
</evidence>
<keyword evidence="2" id="KW-0132">Cell division</keyword>
<accession>A0A5J5BSW5</accession>
<keyword evidence="4" id="KW-0131">Cell cycle</keyword>
<proteinExistence type="inferred from homology"/>
<dbReference type="EMBL" id="CM018033">
    <property type="protein sequence ID" value="KAA8545764.1"/>
    <property type="molecule type" value="Genomic_DNA"/>
</dbReference>
<dbReference type="Pfam" id="PF02984">
    <property type="entry name" value="Cyclin_C"/>
    <property type="match status" value="1"/>
</dbReference>
<evidence type="ECO:0000313" key="9">
    <source>
        <dbReference type="EMBL" id="KAA8545764.1"/>
    </source>
</evidence>
<dbReference type="SUPFAM" id="SSF47954">
    <property type="entry name" value="Cyclin-like"/>
    <property type="match status" value="1"/>
</dbReference>
<evidence type="ECO:0000256" key="3">
    <source>
        <dbReference type="ARBA" id="ARBA00023127"/>
    </source>
</evidence>
<dbReference type="InterPro" id="IPR004367">
    <property type="entry name" value="Cyclin_C-dom"/>
</dbReference>
<dbReference type="SMART" id="SM01332">
    <property type="entry name" value="Cyclin_C"/>
    <property type="match status" value="1"/>
</dbReference>
<dbReference type="AlphaFoldDB" id="A0A5J5BSW5"/>
<evidence type="ECO:0000259" key="7">
    <source>
        <dbReference type="SMART" id="SM00385"/>
    </source>
</evidence>
<evidence type="ECO:0000256" key="4">
    <source>
        <dbReference type="ARBA" id="ARBA00023306"/>
    </source>
</evidence>
<gene>
    <name evidence="9" type="ORF">F0562_020785</name>
</gene>
<dbReference type="FunFam" id="1.10.472.10:FF:000034">
    <property type="entry name" value="D2/4-type cyclin"/>
    <property type="match status" value="1"/>
</dbReference>
<evidence type="ECO:0000313" key="10">
    <source>
        <dbReference type="Proteomes" id="UP000325577"/>
    </source>
</evidence>
<keyword evidence="10" id="KW-1185">Reference proteome</keyword>
<evidence type="ECO:0000256" key="2">
    <source>
        <dbReference type="ARBA" id="ARBA00022618"/>
    </source>
</evidence>
<dbReference type="Pfam" id="PF00134">
    <property type="entry name" value="Cyclin_N"/>
    <property type="match status" value="1"/>
</dbReference>